<dbReference type="AlphaFoldDB" id="A0A645HA04"/>
<evidence type="ECO:0000313" key="1">
    <source>
        <dbReference type="EMBL" id="MPN35356.1"/>
    </source>
</evidence>
<gene>
    <name evidence="1" type="ORF">SDC9_182854</name>
</gene>
<organism evidence="1">
    <name type="scientific">bioreactor metagenome</name>
    <dbReference type="NCBI Taxonomy" id="1076179"/>
    <lineage>
        <taxon>unclassified sequences</taxon>
        <taxon>metagenomes</taxon>
        <taxon>ecological metagenomes</taxon>
    </lineage>
</organism>
<name>A0A645HA04_9ZZZZ</name>
<protein>
    <submittedName>
        <fullName evidence="1">Uncharacterized protein</fullName>
    </submittedName>
</protein>
<accession>A0A645HA04</accession>
<dbReference type="EMBL" id="VSSQ01088887">
    <property type="protein sequence ID" value="MPN35356.1"/>
    <property type="molecule type" value="Genomic_DNA"/>
</dbReference>
<reference evidence="1" key="1">
    <citation type="submission" date="2019-08" db="EMBL/GenBank/DDBJ databases">
        <authorList>
            <person name="Kucharzyk K."/>
            <person name="Murdoch R.W."/>
            <person name="Higgins S."/>
            <person name="Loffler F."/>
        </authorList>
    </citation>
    <scope>NUCLEOTIDE SEQUENCE</scope>
</reference>
<comment type="caution">
    <text evidence="1">The sequence shown here is derived from an EMBL/GenBank/DDBJ whole genome shotgun (WGS) entry which is preliminary data.</text>
</comment>
<proteinExistence type="predicted"/>
<sequence>MDLFYYMAGIENLIRNNGEYIYFEYDEIIPFLNMCNTVVVIFKNSAPDSRTNWSYFNINGYIDTVNSMYDKLESSKSGETFETYKLYILLKDTCEIINCSFINLSKDILEDIKLEIAPFDEAIKKIALIDKYKYHFQE</sequence>